<dbReference type="Pfam" id="PF01578">
    <property type="entry name" value="Cytochrom_C_asm"/>
    <property type="match status" value="1"/>
</dbReference>
<dbReference type="GO" id="GO:0017004">
    <property type="term" value="P:cytochrome complex assembly"/>
    <property type="evidence" value="ECO:0007669"/>
    <property type="project" value="InterPro"/>
</dbReference>
<feature type="transmembrane region" description="Helical" evidence="1">
    <location>
        <begin position="69"/>
        <end position="85"/>
    </location>
</feature>
<dbReference type="GO" id="GO:0020037">
    <property type="term" value="F:heme binding"/>
    <property type="evidence" value="ECO:0007669"/>
    <property type="project" value="InterPro"/>
</dbReference>
<dbReference type="InterPro" id="IPR052372">
    <property type="entry name" value="YpjD/HemX"/>
</dbReference>
<evidence type="ECO:0000259" key="2">
    <source>
        <dbReference type="Pfam" id="PF01578"/>
    </source>
</evidence>
<gene>
    <name evidence="3" type="ORF">ENW96_06265</name>
</gene>
<feature type="transmembrane region" description="Helical" evidence="1">
    <location>
        <begin position="6"/>
        <end position="26"/>
    </location>
</feature>
<dbReference type="AlphaFoldDB" id="A0A7C3UZC9"/>
<protein>
    <submittedName>
        <fullName evidence="3">C-type cytochrome biogenesis protein CcsB</fullName>
    </submittedName>
</protein>
<comment type="caution">
    <text evidence="3">The sequence shown here is derived from an EMBL/GenBank/DDBJ whole genome shotgun (WGS) entry which is preliminary data.</text>
</comment>
<dbReference type="EMBL" id="DTMF01000157">
    <property type="protein sequence ID" value="HGF33981.1"/>
    <property type="molecule type" value="Genomic_DNA"/>
</dbReference>
<feature type="domain" description="Cytochrome c assembly protein" evidence="2">
    <location>
        <begin position="64"/>
        <end position="267"/>
    </location>
</feature>
<feature type="transmembrane region" description="Helical" evidence="1">
    <location>
        <begin position="92"/>
        <end position="110"/>
    </location>
</feature>
<dbReference type="PANTHER" id="PTHR38034">
    <property type="entry name" value="INNER MEMBRANE PROTEIN YPJD"/>
    <property type="match status" value="1"/>
</dbReference>
<feature type="transmembrane region" description="Helical" evidence="1">
    <location>
        <begin position="38"/>
        <end position="57"/>
    </location>
</feature>
<name>A0A7C3UZC9_9BACT</name>
<dbReference type="PANTHER" id="PTHR38034:SF1">
    <property type="entry name" value="INNER MEMBRANE PROTEIN YPJD"/>
    <property type="match status" value="1"/>
</dbReference>
<keyword evidence="1" id="KW-0472">Membrane</keyword>
<reference evidence="3" key="1">
    <citation type="journal article" date="2020" name="mSystems">
        <title>Genome- and Community-Level Interaction Insights into Carbon Utilization and Element Cycling Functions of Hydrothermarchaeota in Hydrothermal Sediment.</title>
        <authorList>
            <person name="Zhou Z."/>
            <person name="Liu Y."/>
            <person name="Xu W."/>
            <person name="Pan J."/>
            <person name="Luo Z.H."/>
            <person name="Li M."/>
        </authorList>
    </citation>
    <scope>NUCLEOTIDE SEQUENCE [LARGE SCALE GENOMIC DNA]</scope>
    <source>
        <strain evidence="3">SpSt-897</strain>
    </source>
</reference>
<feature type="transmembrane region" description="Helical" evidence="1">
    <location>
        <begin position="177"/>
        <end position="196"/>
    </location>
</feature>
<organism evidence="3">
    <name type="scientific">Desulfobacca acetoxidans</name>
    <dbReference type="NCBI Taxonomy" id="60893"/>
    <lineage>
        <taxon>Bacteria</taxon>
        <taxon>Pseudomonadati</taxon>
        <taxon>Thermodesulfobacteriota</taxon>
        <taxon>Desulfobaccia</taxon>
        <taxon>Desulfobaccales</taxon>
        <taxon>Desulfobaccaceae</taxon>
        <taxon>Desulfobacca</taxon>
    </lineage>
</organism>
<dbReference type="InterPro" id="IPR002541">
    <property type="entry name" value="Cyt_c_assembly"/>
</dbReference>
<evidence type="ECO:0000256" key="1">
    <source>
        <dbReference type="SAM" id="Phobius"/>
    </source>
</evidence>
<keyword evidence="1" id="KW-0812">Transmembrane</keyword>
<feature type="transmembrane region" description="Helical" evidence="1">
    <location>
        <begin position="216"/>
        <end position="235"/>
    </location>
</feature>
<sequence length="277" mass="30095">MADIFLSLTLLAYYSASALFIAYFLAQREAFCRVGAGVLAAGLACHTAALIVATWSLGRLPVATLGESLLVFSWTLVLAFLLLFWRFPIRVLGALATPLAALMVSGALILPGGKAAVSPLLSSTWVMVHVGLSFMGIAALTLAGLGGLFYLAQERQIKKKKFGFFYRRLPSLEQLDALNYWCLTIGFPLLTGGMIIGSLYAQYTLGRFFSFDPKEVLTLIAWMIYAVLLHERLTVGWRGRRAALLALCGFGVLLITFVGAGLWFGGYHSFTSFSGKP</sequence>
<accession>A0A7C3UZC9</accession>
<feature type="transmembrane region" description="Helical" evidence="1">
    <location>
        <begin position="130"/>
        <end position="152"/>
    </location>
</feature>
<keyword evidence="1" id="KW-1133">Transmembrane helix</keyword>
<proteinExistence type="predicted"/>
<evidence type="ECO:0000313" key="3">
    <source>
        <dbReference type="EMBL" id="HGF33981.1"/>
    </source>
</evidence>
<feature type="transmembrane region" description="Helical" evidence="1">
    <location>
        <begin position="242"/>
        <end position="264"/>
    </location>
</feature>